<reference evidence="3 4" key="1">
    <citation type="submission" date="2018-06" db="EMBL/GenBank/DDBJ databases">
        <authorList>
            <consortium name="Pathogen Informatics"/>
            <person name="Doyle S."/>
        </authorList>
    </citation>
    <scope>NUCLEOTIDE SEQUENCE [LARGE SCALE GENOMIC DNA]</scope>
    <source>
        <strain evidence="3 4">NCTC10295</strain>
    </source>
</reference>
<feature type="region of interest" description="Disordered" evidence="1">
    <location>
        <begin position="67"/>
        <end position="133"/>
    </location>
</feature>
<evidence type="ECO:0000313" key="4">
    <source>
        <dbReference type="Proteomes" id="UP000254651"/>
    </source>
</evidence>
<keyword evidence="2" id="KW-0732">Signal</keyword>
<organism evidence="3 4">
    <name type="scientific">Bergeriella denitrificans</name>
    <name type="common">Neisseria denitrificans</name>
    <dbReference type="NCBI Taxonomy" id="494"/>
    <lineage>
        <taxon>Bacteria</taxon>
        <taxon>Pseudomonadati</taxon>
        <taxon>Pseudomonadota</taxon>
        <taxon>Betaproteobacteria</taxon>
        <taxon>Neisseriales</taxon>
        <taxon>Neisseriaceae</taxon>
        <taxon>Bergeriella</taxon>
    </lineage>
</organism>
<feature type="compositionally biased region" description="Basic and acidic residues" evidence="1">
    <location>
        <begin position="97"/>
        <end position="108"/>
    </location>
</feature>
<evidence type="ECO:0000313" key="3">
    <source>
        <dbReference type="EMBL" id="STZ76552.1"/>
    </source>
</evidence>
<evidence type="ECO:0000256" key="1">
    <source>
        <dbReference type="SAM" id="MobiDB-lite"/>
    </source>
</evidence>
<dbReference type="Proteomes" id="UP000254651">
    <property type="component" value="Unassembled WGS sequence"/>
</dbReference>
<accession>A0A378UJ88</accession>
<proteinExistence type="predicted"/>
<name>A0A378UJ88_BERDE</name>
<keyword evidence="4" id="KW-1185">Reference proteome</keyword>
<feature type="compositionally biased region" description="Low complexity" evidence="1">
    <location>
        <begin position="116"/>
        <end position="133"/>
    </location>
</feature>
<dbReference type="RefSeq" id="WP_066078932.1">
    <property type="nucleotide sequence ID" value="NZ_CP181246.1"/>
</dbReference>
<sequence>MKHILYCCAALPVVWALSAQAEAVHACRDAQGRTVYTSEAGAACAHRESLPKLGSYAGGEYRLNASDSSASAKKARAGKNAQAAKSAAAKTQSAKKTSAEKNNAEKRTARPKQRGHQAAARGVAAVPAVGQQP</sequence>
<feature type="chain" id="PRO_5016945259" evidence="2">
    <location>
        <begin position="22"/>
        <end position="133"/>
    </location>
</feature>
<feature type="compositionally biased region" description="Low complexity" evidence="1">
    <location>
        <begin position="67"/>
        <end position="96"/>
    </location>
</feature>
<dbReference type="AlphaFoldDB" id="A0A378UJ88"/>
<evidence type="ECO:0000256" key="2">
    <source>
        <dbReference type="SAM" id="SignalP"/>
    </source>
</evidence>
<dbReference type="EMBL" id="UGQS01000002">
    <property type="protein sequence ID" value="STZ76552.1"/>
    <property type="molecule type" value="Genomic_DNA"/>
</dbReference>
<protein>
    <submittedName>
        <fullName evidence="3">Uncharacterized protein</fullName>
    </submittedName>
</protein>
<feature type="signal peptide" evidence="2">
    <location>
        <begin position="1"/>
        <end position="21"/>
    </location>
</feature>
<gene>
    <name evidence="3" type="ORF">NCTC10295_01326</name>
</gene>